<protein>
    <submittedName>
        <fullName evidence="2">Uncharacterized protein</fullName>
    </submittedName>
</protein>
<dbReference type="Proteomes" id="UP000034794">
    <property type="component" value="Unassembled WGS sequence"/>
</dbReference>
<feature type="transmembrane region" description="Helical" evidence="1">
    <location>
        <begin position="20"/>
        <end position="42"/>
    </location>
</feature>
<dbReference type="EMBL" id="LCMI01000009">
    <property type="protein sequence ID" value="KKU32595.1"/>
    <property type="molecule type" value="Genomic_DNA"/>
</dbReference>
<organism evidence="2 3">
    <name type="scientific">Candidatus Collierbacteria bacterium GW2011_GWA2_46_26</name>
    <dbReference type="NCBI Taxonomy" id="1618381"/>
    <lineage>
        <taxon>Bacteria</taxon>
        <taxon>Candidatus Collieribacteriota</taxon>
    </lineage>
</organism>
<keyword evidence="1" id="KW-0472">Membrane</keyword>
<reference evidence="2 3" key="1">
    <citation type="journal article" date="2015" name="Nature">
        <title>rRNA introns, odd ribosomes, and small enigmatic genomes across a large radiation of phyla.</title>
        <authorList>
            <person name="Brown C.T."/>
            <person name="Hug L.A."/>
            <person name="Thomas B.C."/>
            <person name="Sharon I."/>
            <person name="Castelle C.J."/>
            <person name="Singh A."/>
            <person name="Wilkins M.J."/>
            <person name="Williams K.H."/>
            <person name="Banfield J.F."/>
        </authorList>
    </citation>
    <scope>NUCLEOTIDE SEQUENCE [LARGE SCALE GENOMIC DNA]</scope>
</reference>
<name>A0A0G1SH10_9BACT</name>
<evidence type="ECO:0000256" key="1">
    <source>
        <dbReference type="SAM" id="Phobius"/>
    </source>
</evidence>
<proteinExistence type="predicted"/>
<evidence type="ECO:0000313" key="2">
    <source>
        <dbReference type="EMBL" id="KKU32595.1"/>
    </source>
</evidence>
<gene>
    <name evidence="2" type="ORF">UX47_C0009G0032</name>
</gene>
<accession>A0A0G1SH10</accession>
<evidence type="ECO:0000313" key="3">
    <source>
        <dbReference type="Proteomes" id="UP000034794"/>
    </source>
</evidence>
<keyword evidence="1" id="KW-1133">Transmembrane helix</keyword>
<dbReference type="AlphaFoldDB" id="A0A0G1SH10"/>
<sequence>MLINDFSSQNYLQEKSTDHISPIELISAGMIFILPIVFLLIISAS</sequence>
<comment type="caution">
    <text evidence="2">The sequence shown here is derived from an EMBL/GenBank/DDBJ whole genome shotgun (WGS) entry which is preliminary data.</text>
</comment>
<keyword evidence="1" id="KW-0812">Transmembrane</keyword>